<evidence type="ECO:0000313" key="4">
    <source>
        <dbReference type="EMBL" id="EED68414.1"/>
    </source>
</evidence>
<dbReference type="EMBL" id="AAUJ02000001">
    <property type="protein sequence ID" value="EED68414.1"/>
    <property type="molecule type" value="Genomic_DNA"/>
</dbReference>
<dbReference type="InterPro" id="IPR024459">
    <property type="entry name" value="Acb1-like_N"/>
</dbReference>
<dbReference type="Pfam" id="PF06381">
    <property type="entry name" value="Phage_portal_3"/>
    <property type="match status" value="1"/>
</dbReference>
<comment type="caution">
    <text evidence="3">The sequence shown here is derived from an EMBL/GenBank/DDBJ whole genome shotgun (WGS) entry which is preliminary data.</text>
</comment>
<reference evidence="3" key="2">
    <citation type="submission" date="2009-01" db="EMBL/GenBank/DDBJ databases">
        <authorList>
            <consortium name="US DOE Joint Genome Institute (JGI-PGF)"/>
            <person name="Lucas S."/>
            <person name="Copeland A."/>
            <person name="Lapidus A."/>
            <person name="Glavina del Rio T."/>
            <person name="Dalin E."/>
            <person name="Tice H."/>
            <person name="Bruce D."/>
            <person name="Goodwin L."/>
            <person name="Pitluck S."/>
            <person name="LaButti K.M."/>
            <person name="Lowry S."/>
            <person name="Sun H."/>
            <person name="Larimer F."/>
            <person name="Land M.L."/>
            <person name="Hauser L."/>
            <person name="Kjelleberg S."/>
            <person name="Cook A."/>
            <person name="Knepper T.P."/>
            <person name="Fischer K."/>
            <person name="Schleheck D."/>
            <person name="Richardson P."/>
        </authorList>
    </citation>
    <scope>NUCLEOTIDE SEQUENCE</scope>
    <source>
        <strain evidence="3">KF-1</strain>
    </source>
</reference>
<dbReference type="Proteomes" id="UP000003039">
    <property type="component" value="Unassembled WGS sequence"/>
</dbReference>
<organism evidence="3 5">
    <name type="scientific">Comamonas testosteroni (strain DSM 14576 / KF-1)</name>
    <name type="common">Pseudomonas testosteroni</name>
    <dbReference type="NCBI Taxonomy" id="399795"/>
    <lineage>
        <taxon>Bacteria</taxon>
        <taxon>Pseudomonadati</taxon>
        <taxon>Pseudomonadota</taxon>
        <taxon>Betaproteobacteria</taxon>
        <taxon>Burkholderiales</taxon>
        <taxon>Comamonadaceae</taxon>
        <taxon>Comamonas</taxon>
    </lineage>
</organism>
<evidence type="ECO:0000256" key="1">
    <source>
        <dbReference type="SAM" id="MobiDB-lite"/>
    </source>
</evidence>
<evidence type="ECO:0000313" key="5">
    <source>
        <dbReference type="Proteomes" id="UP000003039"/>
    </source>
</evidence>
<gene>
    <name evidence="3" type="ORF">CtesDRAFT_PD3298</name>
    <name evidence="4" type="ORF">CtesDRAFT_PD3361</name>
</gene>
<evidence type="ECO:0000313" key="3">
    <source>
        <dbReference type="EMBL" id="EED68351.1"/>
    </source>
</evidence>
<sequence length="459" mass="50801">MPEIITNSLEISRARREFLGSLGLDAKRATAWIQYGYSEHVSFEMLYAAYERGGAGHGAVHRLLDVCWLKLPRIKLPNSDKKSPWEVKTGKVLRSIRAWSKLKDLDRRNLVGRYAAVIYRVADSKTLDQPLERATKLVDLIPLSENQIKVTKWHTDQDAENYGTPAMFQYRQISPPGTETEGRPERWADVHPSRVQILAEGAVGDFYDGVPLLRAGFNRLVDLDKIAGGSGESFLKNSARTIVFKYDTGGQPQAMPGPDGKPVTSVKEAHEAQAKALNQNQDASIVMQGGDATTLQTAISDPTGPWTTAANEFAASVRIPFTVLFGQQTGRLASDEDKSDFANRCSSRQEFELTPMLEEFITRMQAAGIIDKGEFEIEWPPVNAPTEKDKVDLLGKMTAAMQQAYQAGLTEPIFDANELRKVVDYEQRKDDGMPTEDDPARTGEVDPADDPIENAPASS</sequence>
<reference evidence="3 5" key="1">
    <citation type="journal article" date="2004" name="Appl. Environ. Microbiol.">
        <title>Mineralization of individual congeners of linear alkylbenzenesulfonate by defined pairs of heterotrophic bacteria.</title>
        <authorList>
            <person name="Schleheck D."/>
            <person name="Knepper T.P."/>
            <person name="Fischer K."/>
            <person name="Cook A.M."/>
        </authorList>
    </citation>
    <scope>NUCLEOTIDE SEQUENCE [LARGE SCALE GENOMIC DNA]</scope>
    <source>
        <strain evidence="5">DSM 14576 / KF-1</strain>
        <strain evidence="3">KF-1</strain>
    </source>
</reference>
<proteinExistence type="predicted"/>
<dbReference type="RefSeq" id="WP_003056743.1">
    <property type="nucleotide sequence ID" value="NZ_AAUJ02000001.1"/>
</dbReference>
<dbReference type="eggNOG" id="COG3567">
    <property type="taxonomic scope" value="Bacteria"/>
</dbReference>
<name>B7X120_COMTK</name>
<feature type="domain" description="Anti-CBASS protein Acb1-like N-terminal" evidence="2">
    <location>
        <begin position="93"/>
        <end position="402"/>
    </location>
</feature>
<feature type="region of interest" description="Disordered" evidence="1">
    <location>
        <begin position="425"/>
        <end position="459"/>
    </location>
</feature>
<dbReference type="AlphaFoldDB" id="B7X120"/>
<evidence type="ECO:0000259" key="2">
    <source>
        <dbReference type="Pfam" id="PF06381"/>
    </source>
</evidence>
<feature type="compositionally biased region" description="Basic and acidic residues" evidence="1">
    <location>
        <begin position="425"/>
        <end position="444"/>
    </location>
</feature>
<dbReference type="EMBL" id="AAUJ02000001">
    <property type="protein sequence ID" value="EED68351.1"/>
    <property type="molecule type" value="Genomic_DNA"/>
</dbReference>
<accession>B7X120</accession>
<protein>
    <recommendedName>
        <fullName evidence="2">Anti-CBASS protein Acb1-like N-terminal domain-containing protein</fullName>
    </recommendedName>
</protein>